<sequence length="87" mass="9106">VSPVPKTATMRSVPGAASRPAAASTPQFSARPSAGKAACVMRALCSAVMSVFLYPNVDVATWDFIIRLGRLSTQHARSSVCARPAET</sequence>
<reference evidence="2" key="1">
    <citation type="submission" date="2021-09" db="EMBL/GenBank/DDBJ databases">
        <title>The genome of Mauremys mutica provides insights into the evolution of semi-aquatic lifestyle.</title>
        <authorList>
            <person name="Gong S."/>
            <person name="Gao Y."/>
        </authorList>
    </citation>
    <scope>NUCLEOTIDE SEQUENCE</scope>
    <source>
        <strain evidence="2">MM-2020</strain>
        <tissue evidence="2">Muscle</tissue>
    </source>
</reference>
<proteinExistence type="predicted"/>
<evidence type="ECO:0000313" key="2">
    <source>
        <dbReference type="EMBL" id="KAH1179767.1"/>
    </source>
</evidence>
<gene>
    <name evidence="2" type="ORF">KIL84_005817</name>
</gene>
<keyword evidence="3" id="KW-1185">Reference proteome</keyword>
<feature type="non-terminal residue" evidence="2">
    <location>
        <position position="87"/>
    </location>
</feature>
<name>A0A9D3XGZ0_9SAUR</name>
<dbReference type="AlphaFoldDB" id="A0A9D3XGZ0"/>
<protein>
    <submittedName>
        <fullName evidence="2">Uncharacterized protein</fullName>
    </submittedName>
</protein>
<evidence type="ECO:0000313" key="3">
    <source>
        <dbReference type="Proteomes" id="UP000827986"/>
    </source>
</evidence>
<comment type="caution">
    <text evidence="2">The sequence shown here is derived from an EMBL/GenBank/DDBJ whole genome shotgun (WGS) entry which is preliminary data.</text>
</comment>
<organism evidence="2 3">
    <name type="scientific">Mauremys mutica</name>
    <name type="common">yellowpond turtle</name>
    <dbReference type="NCBI Taxonomy" id="74926"/>
    <lineage>
        <taxon>Eukaryota</taxon>
        <taxon>Metazoa</taxon>
        <taxon>Chordata</taxon>
        <taxon>Craniata</taxon>
        <taxon>Vertebrata</taxon>
        <taxon>Euteleostomi</taxon>
        <taxon>Archelosauria</taxon>
        <taxon>Testudinata</taxon>
        <taxon>Testudines</taxon>
        <taxon>Cryptodira</taxon>
        <taxon>Durocryptodira</taxon>
        <taxon>Testudinoidea</taxon>
        <taxon>Geoemydidae</taxon>
        <taxon>Geoemydinae</taxon>
        <taxon>Mauremys</taxon>
    </lineage>
</organism>
<feature type="non-terminal residue" evidence="2">
    <location>
        <position position="1"/>
    </location>
</feature>
<evidence type="ECO:0000256" key="1">
    <source>
        <dbReference type="SAM" id="MobiDB-lite"/>
    </source>
</evidence>
<dbReference type="EMBL" id="JAHDVG010000471">
    <property type="protein sequence ID" value="KAH1179767.1"/>
    <property type="molecule type" value="Genomic_DNA"/>
</dbReference>
<feature type="region of interest" description="Disordered" evidence="1">
    <location>
        <begin position="1"/>
        <end position="31"/>
    </location>
</feature>
<accession>A0A9D3XGZ0</accession>
<dbReference type="Proteomes" id="UP000827986">
    <property type="component" value="Unassembled WGS sequence"/>
</dbReference>